<accession>A8ND05</accession>
<dbReference type="InParanoid" id="A8ND05"/>
<dbReference type="Proteomes" id="UP000001861">
    <property type="component" value="Unassembled WGS sequence"/>
</dbReference>
<dbReference type="HOGENOM" id="CLU_1635302_0_0_1"/>
<protein>
    <submittedName>
        <fullName evidence="1">Uncharacterized protein</fullName>
    </submittedName>
</protein>
<reference evidence="1 2" key="1">
    <citation type="journal article" date="2010" name="Proc. Natl. Acad. Sci. U.S.A.">
        <title>Insights into evolution of multicellular fungi from the assembled chromosomes of the mushroom Coprinopsis cinerea (Coprinus cinereus).</title>
        <authorList>
            <person name="Stajich J.E."/>
            <person name="Wilke S.K."/>
            <person name="Ahren D."/>
            <person name="Au C.H."/>
            <person name="Birren B.W."/>
            <person name="Borodovsky M."/>
            <person name="Burns C."/>
            <person name="Canback B."/>
            <person name="Casselton L.A."/>
            <person name="Cheng C.K."/>
            <person name="Deng J."/>
            <person name="Dietrich F.S."/>
            <person name="Fargo D.C."/>
            <person name="Farman M.L."/>
            <person name="Gathman A.C."/>
            <person name="Goldberg J."/>
            <person name="Guigo R."/>
            <person name="Hoegger P.J."/>
            <person name="Hooker J.B."/>
            <person name="Huggins A."/>
            <person name="James T.Y."/>
            <person name="Kamada T."/>
            <person name="Kilaru S."/>
            <person name="Kodira C."/>
            <person name="Kues U."/>
            <person name="Kupfer D."/>
            <person name="Kwan H.S."/>
            <person name="Lomsadze A."/>
            <person name="Li W."/>
            <person name="Lilly W.W."/>
            <person name="Ma L.J."/>
            <person name="Mackey A.J."/>
            <person name="Manning G."/>
            <person name="Martin F."/>
            <person name="Muraguchi H."/>
            <person name="Natvig D.O."/>
            <person name="Palmerini H."/>
            <person name="Ramesh M.A."/>
            <person name="Rehmeyer C.J."/>
            <person name="Roe B.A."/>
            <person name="Shenoy N."/>
            <person name="Stanke M."/>
            <person name="Ter-Hovhannisyan V."/>
            <person name="Tunlid A."/>
            <person name="Velagapudi R."/>
            <person name="Vision T.J."/>
            <person name="Zeng Q."/>
            <person name="Zolan M.E."/>
            <person name="Pukkila P.J."/>
        </authorList>
    </citation>
    <scope>NUCLEOTIDE SEQUENCE [LARGE SCALE GENOMIC DNA]</scope>
    <source>
        <strain evidence="2">Okayama-7 / 130 / ATCC MYA-4618 / FGSC 9003</strain>
    </source>
</reference>
<dbReference type="VEuPathDB" id="FungiDB:CC1G_08499"/>
<dbReference type="RefSeq" id="XP_001832671.2">
    <property type="nucleotide sequence ID" value="XM_001832619.2"/>
</dbReference>
<keyword evidence="2" id="KW-1185">Reference proteome</keyword>
<comment type="caution">
    <text evidence="1">The sequence shown here is derived from an EMBL/GenBank/DDBJ whole genome shotgun (WGS) entry which is preliminary data.</text>
</comment>
<sequence>MSTGTGIPRPEDYDGAILAHRGFVSSSVVLLLDDGSLNERTAWFNQICDFMAGLAWEKELHWKIIVAIGKANGGDEGALGRVQQVLQPIIHKSHFYDKALNTRSQLVEFLRWVPKVQGYRQPLDLTRELSLLRIRLRAKHSLKWLLYLWVSTNVSCKGRVSH</sequence>
<organism evidence="1 2">
    <name type="scientific">Coprinopsis cinerea (strain Okayama-7 / 130 / ATCC MYA-4618 / FGSC 9003)</name>
    <name type="common">Inky cap fungus</name>
    <name type="synonym">Hormographiella aspergillata</name>
    <dbReference type="NCBI Taxonomy" id="240176"/>
    <lineage>
        <taxon>Eukaryota</taxon>
        <taxon>Fungi</taxon>
        <taxon>Dikarya</taxon>
        <taxon>Basidiomycota</taxon>
        <taxon>Agaricomycotina</taxon>
        <taxon>Agaricomycetes</taxon>
        <taxon>Agaricomycetidae</taxon>
        <taxon>Agaricales</taxon>
        <taxon>Agaricineae</taxon>
        <taxon>Psathyrellaceae</taxon>
        <taxon>Coprinopsis</taxon>
    </lineage>
</organism>
<evidence type="ECO:0000313" key="2">
    <source>
        <dbReference type="Proteomes" id="UP000001861"/>
    </source>
</evidence>
<gene>
    <name evidence="1" type="ORF">CC1G_08499</name>
</gene>
<name>A8ND05_COPC7</name>
<dbReference type="AlphaFoldDB" id="A8ND05"/>
<proteinExistence type="predicted"/>
<dbReference type="GeneID" id="6009159"/>
<dbReference type="EMBL" id="AACS02000009">
    <property type="protein sequence ID" value="EAU89091.2"/>
    <property type="molecule type" value="Genomic_DNA"/>
</dbReference>
<evidence type="ECO:0000313" key="1">
    <source>
        <dbReference type="EMBL" id="EAU89091.2"/>
    </source>
</evidence>
<dbReference type="KEGG" id="cci:CC1G_08499"/>